<gene>
    <name evidence="1" type="ORF">Sjap_017142</name>
</gene>
<dbReference type="EMBL" id="JBBNAE010000007">
    <property type="protein sequence ID" value="KAK9109082.1"/>
    <property type="molecule type" value="Genomic_DNA"/>
</dbReference>
<sequence>MASTLSIEEEKREFICELKEDQATVSPRISASTLLFSKRTVATEDLAEAIENGDKEDIEEQQLFYNFKPPFVAEELCRNIWVVEYEGFYKKETMSRFSFRFKFQPNEEEYYVLVNGGYSNKFSDLIGIMDANSDEFLSEKDFHGEFDDSLSH</sequence>
<name>A0AAP0I5L3_9MAGN</name>
<protein>
    <submittedName>
        <fullName evidence="1">Uncharacterized protein</fullName>
    </submittedName>
</protein>
<reference evidence="1 2" key="1">
    <citation type="submission" date="2024-01" db="EMBL/GenBank/DDBJ databases">
        <title>Genome assemblies of Stephania.</title>
        <authorList>
            <person name="Yang L."/>
        </authorList>
    </citation>
    <scope>NUCLEOTIDE SEQUENCE [LARGE SCALE GENOMIC DNA]</scope>
    <source>
        <strain evidence="1">QJT</strain>
        <tissue evidence="1">Leaf</tissue>
    </source>
</reference>
<comment type="caution">
    <text evidence="1">The sequence shown here is derived from an EMBL/GenBank/DDBJ whole genome shotgun (WGS) entry which is preliminary data.</text>
</comment>
<accession>A0AAP0I5L3</accession>
<organism evidence="1 2">
    <name type="scientific">Stephania japonica</name>
    <dbReference type="NCBI Taxonomy" id="461633"/>
    <lineage>
        <taxon>Eukaryota</taxon>
        <taxon>Viridiplantae</taxon>
        <taxon>Streptophyta</taxon>
        <taxon>Embryophyta</taxon>
        <taxon>Tracheophyta</taxon>
        <taxon>Spermatophyta</taxon>
        <taxon>Magnoliopsida</taxon>
        <taxon>Ranunculales</taxon>
        <taxon>Menispermaceae</taxon>
        <taxon>Menispermoideae</taxon>
        <taxon>Cissampelideae</taxon>
        <taxon>Stephania</taxon>
    </lineage>
</organism>
<keyword evidence="2" id="KW-1185">Reference proteome</keyword>
<dbReference type="Proteomes" id="UP001417504">
    <property type="component" value="Unassembled WGS sequence"/>
</dbReference>
<evidence type="ECO:0000313" key="1">
    <source>
        <dbReference type="EMBL" id="KAK9109082.1"/>
    </source>
</evidence>
<dbReference type="AlphaFoldDB" id="A0AAP0I5L3"/>
<proteinExistence type="predicted"/>
<evidence type="ECO:0000313" key="2">
    <source>
        <dbReference type="Proteomes" id="UP001417504"/>
    </source>
</evidence>